<accession>A0A088GHH7</accession>
<evidence type="ECO:0000313" key="2">
    <source>
        <dbReference type="Proteomes" id="UP000029079"/>
    </source>
</evidence>
<name>A0A088GHH7_9LACO</name>
<dbReference type="EMBL" id="CP009223">
    <property type="protein sequence ID" value="AIM63115.1"/>
    <property type="molecule type" value="Genomic_DNA"/>
</dbReference>
<dbReference type="RefSeq" id="WP_038536330.1">
    <property type="nucleotide sequence ID" value="NZ_CP009223.1"/>
</dbReference>
<evidence type="ECO:0000313" key="1">
    <source>
        <dbReference type="EMBL" id="AIM63115.1"/>
    </source>
</evidence>
<organism evidence="1 2">
    <name type="scientific">Weissella ceti</name>
    <dbReference type="NCBI Taxonomy" id="759620"/>
    <lineage>
        <taxon>Bacteria</taxon>
        <taxon>Bacillati</taxon>
        <taxon>Bacillota</taxon>
        <taxon>Bacilli</taxon>
        <taxon>Lactobacillales</taxon>
        <taxon>Lactobacillaceae</taxon>
        <taxon>Weissella</taxon>
    </lineage>
</organism>
<proteinExistence type="predicted"/>
<dbReference type="STRING" id="759620.WS105_0662"/>
<dbReference type="Proteomes" id="UP000029079">
    <property type="component" value="Chromosome"/>
</dbReference>
<dbReference type="AlphaFoldDB" id="A0A088GHH7"/>
<reference evidence="2" key="2">
    <citation type="submission" date="2014-08" db="EMBL/GenBank/DDBJ databases">
        <title>Complete genome of Weissella ceti strain WS74 isolated from diseased rainbow trout in Brazil.</title>
        <authorList>
            <person name="Figueiredo H.C.P."/>
            <person name="Leal C.A.G."/>
            <person name="Pereira F.L."/>
            <person name="Soares S.C."/>
            <person name="Dorella F.A."/>
            <person name="Carvalho A.F."/>
            <person name="Azevedo V.A.C."/>
        </authorList>
    </citation>
    <scope>NUCLEOTIDE SEQUENCE [LARGE SCALE GENOMIC DNA]</scope>
    <source>
        <strain evidence="2">WS74</strain>
    </source>
</reference>
<protein>
    <recommendedName>
        <fullName evidence="3">IrrE N-terminal-like domain-containing protein</fullName>
    </recommendedName>
</protein>
<reference evidence="1 2" key="1">
    <citation type="journal article" date="2014" name="Genome Announc.">
        <title>Complete Genome Sequences of Fish Pathogenic Weissella ceti Strains WS74 and WS105.</title>
        <authorList>
            <person name="Figueiredo H.C."/>
            <person name="Leal C.A."/>
            <person name="Dorella F.A."/>
            <person name="Carvalho A.F."/>
            <person name="Soares S.C."/>
            <person name="Pereira F.L."/>
            <person name="Azevedo V.A."/>
        </authorList>
    </citation>
    <scope>NUCLEOTIDE SEQUENCE [LARGE SCALE GENOMIC DNA]</scope>
    <source>
        <strain evidence="1 2">WS74</strain>
    </source>
</reference>
<sequence length="142" mass="16237">MLPNTLDDVEQELDARIRAFGTRIEFQEWECNDPDVVVKLKDGSTGIVINENFQTRYPIVYRKAHEFSHLIFGNLDFGESYHFSAGLRNGEEILANQGAVKMLCGIIYSHVPLEERSIEKFMVAFNLPSEYEEIVTEAVYSA</sequence>
<evidence type="ECO:0008006" key="3">
    <source>
        <dbReference type="Google" id="ProtNLM"/>
    </source>
</evidence>
<keyword evidence="2" id="KW-1185">Reference proteome</keyword>
<dbReference type="KEGG" id="wct:WS74_0863"/>
<gene>
    <name evidence="1" type="ORF">WS74_0863</name>
</gene>